<evidence type="ECO:0000313" key="1">
    <source>
        <dbReference type="EMBL" id="MBD2774641.1"/>
    </source>
</evidence>
<name>A0A8J6XL00_9CYAN</name>
<organism evidence="1 2">
    <name type="scientific">Iningainema tapete BLCC-T55</name>
    <dbReference type="NCBI Taxonomy" id="2748662"/>
    <lineage>
        <taxon>Bacteria</taxon>
        <taxon>Bacillati</taxon>
        <taxon>Cyanobacteriota</taxon>
        <taxon>Cyanophyceae</taxon>
        <taxon>Nostocales</taxon>
        <taxon>Scytonemataceae</taxon>
        <taxon>Iningainema tapete</taxon>
    </lineage>
</organism>
<accession>A0A8J6XL00</accession>
<dbReference type="AlphaFoldDB" id="A0A8J6XL00"/>
<dbReference type="GO" id="GO:0004519">
    <property type="term" value="F:endonuclease activity"/>
    <property type="evidence" value="ECO:0007669"/>
    <property type="project" value="InterPro"/>
</dbReference>
<comment type="caution">
    <text evidence="1">The sequence shown here is derived from an EMBL/GenBank/DDBJ whole genome shotgun (WGS) entry which is preliminary data.</text>
</comment>
<proteinExistence type="predicted"/>
<dbReference type="GO" id="GO:0110001">
    <property type="term" value="C:toxin-antitoxin complex"/>
    <property type="evidence" value="ECO:0007669"/>
    <property type="project" value="InterPro"/>
</dbReference>
<dbReference type="Pfam" id="PF09907">
    <property type="entry name" value="HigB_toxin"/>
    <property type="match status" value="1"/>
</dbReference>
<dbReference type="InterPro" id="IPR018669">
    <property type="entry name" value="Toxin_HigB"/>
</dbReference>
<reference evidence="1" key="1">
    <citation type="submission" date="2020-09" db="EMBL/GenBank/DDBJ databases">
        <title>Iningainema tapete sp. nov. (Scytonemataceae, Cyanobacteria) from greenhouses in central Florida (USA) produces two types of nodularin with biosynthetic potential for microcystin-LR and anabaenopeptins.</title>
        <authorList>
            <person name="Berthold D.E."/>
            <person name="Lefler F.W."/>
            <person name="Huang I.-S."/>
            <person name="Abdulla H."/>
            <person name="Zimba P.V."/>
            <person name="Laughinghouse H.D. IV."/>
        </authorList>
    </citation>
    <scope>NUCLEOTIDE SEQUENCE</scope>
    <source>
        <strain evidence="1">BLCCT55</strain>
    </source>
</reference>
<dbReference type="GO" id="GO:0003723">
    <property type="term" value="F:RNA binding"/>
    <property type="evidence" value="ECO:0007669"/>
    <property type="project" value="InterPro"/>
</dbReference>
<sequence>MEKSNNRVVFNIKGNDYRLIVHIRYDISIVFIRFIGTHKEYDNVDAETI</sequence>
<keyword evidence="2" id="KW-1185">Reference proteome</keyword>
<dbReference type="Proteomes" id="UP000629098">
    <property type="component" value="Unassembled WGS sequence"/>
</dbReference>
<dbReference type="EMBL" id="JACXAE010000072">
    <property type="protein sequence ID" value="MBD2774641.1"/>
    <property type="molecule type" value="Genomic_DNA"/>
</dbReference>
<protein>
    <submittedName>
        <fullName evidence="1">Type II toxin-antitoxin system HigB family toxin</fullName>
    </submittedName>
</protein>
<gene>
    <name evidence="1" type="ORF">ICL16_21880</name>
</gene>
<evidence type="ECO:0000313" key="2">
    <source>
        <dbReference type="Proteomes" id="UP000629098"/>
    </source>
</evidence>